<sequence length="40" mass="4782">MPVRRVYLPSKQLELAHFLRYVDLLYSTGFVIILWLVCLD</sequence>
<dbReference type="AlphaFoldDB" id="F3Z1E2"/>
<proteinExistence type="predicted"/>
<keyword evidence="3" id="KW-1185">Reference proteome</keyword>
<dbReference type="EMBL" id="CP003221">
    <property type="protein sequence ID" value="EGJ51145.1"/>
    <property type="molecule type" value="Genomic_DNA"/>
</dbReference>
<reference evidence="2 3" key="1">
    <citation type="journal article" date="2011" name="J. Bacteriol.">
        <title>Genome sequence of the mercury-methylating and pleomorphic Desulfovibrio africanus Strain Walvis Bay.</title>
        <authorList>
            <person name="Brown S.D."/>
            <person name="Wall J.D."/>
            <person name="Kucken A.M."/>
            <person name="Gilmour C.C."/>
            <person name="Podar M."/>
            <person name="Brandt C.C."/>
            <person name="Teshima H."/>
            <person name="Detter J.C."/>
            <person name="Han C.S."/>
            <person name="Land M.L."/>
            <person name="Lucas S."/>
            <person name="Han J."/>
            <person name="Pennacchio L."/>
            <person name="Nolan M."/>
            <person name="Pitluck S."/>
            <person name="Woyke T."/>
            <person name="Goodwin L."/>
            <person name="Palumbo A.V."/>
            <person name="Elias D.A."/>
        </authorList>
    </citation>
    <scope>NUCLEOTIDE SEQUENCE [LARGE SCALE GENOMIC DNA]</scope>
    <source>
        <strain evidence="2 3">Walvis Bay</strain>
    </source>
</reference>
<keyword evidence="1" id="KW-0472">Membrane</keyword>
<dbReference type="Proteomes" id="UP000007844">
    <property type="component" value="Chromosome"/>
</dbReference>
<dbReference type="KEGG" id="daf:Desaf_2832"/>
<organism evidence="2 3">
    <name type="scientific">Desulfocurvibacter africanus subsp. africanus str. Walvis Bay</name>
    <dbReference type="NCBI Taxonomy" id="690850"/>
    <lineage>
        <taxon>Bacteria</taxon>
        <taxon>Pseudomonadati</taxon>
        <taxon>Thermodesulfobacteriota</taxon>
        <taxon>Desulfovibrionia</taxon>
        <taxon>Desulfovibrionales</taxon>
        <taxon>Desulfovibrionaceae</taxon>
        <taxon>Desulfocurvibacter</taxon>
    </lineage>
</organism>
<protein>
    <submittedName>
        <fullName evidence="2">Uncharacterized protein</fullName>
    </submittedName>
</protein>
<accession>F3Z1E2</accession>
<dbReference type="HOGENOM" id="CLU_3288415_0_0_7"/>
<keyword evidence="1" id="KW-0812">Transmembrane</keyword>
<name>F3Z1E2_DESAF</name>
<feature type="transmembrane region" description="Helical" evidence="1">
    <location>
        <begin position="21"/>
        <end position="37"/>
    </location>
</feature>
<evidence type="ECO:0000313" key="3">
    <source>
        <dbReference type="Proteomes" id="UP000007844"/>
    </source>
</evidence>
<evidence type="ECO:0000313" key="2">
    <source>
        <dbReference type="EMBL" id="EGJ51145.1"/>
    </source>
</evidence>
<keyword evidence="1" id="KW-1133">Transmembrane helix</keyword>
<gene>
    <name evidence="2" type="ORF">Desaf_2832</name>
</gene>
<evidence type="ECO:0000256" key="1">
    <source>
        <dbReference type="SAM" id="Phobius"/>
    </source>
</evidence>